<reference evidence="1" key="2">
    <citation type="submission" date="2025-08" db="UniProtKB">
        <authorList>
            <consortium name="Ensembl"/>
        </authorList>
    </citation>
    <scope>IDENTIFICATION</scope>
</reference>
<organism evidence="1 2">
    <name type="scientific">Denticeps clupeoides</name>
    <name type="common">denticle herring</name>
    <dbReference type="NCBI Taxonomy" id="299321"/>
    <lineage>
        <taxon>Eukaryota</taxon>
        <taxon>Metazoa</taxon>
        <taxon>Chordata</taxon>
        <taxon>Craniata</taxon>
        <taxon>Vertebrata</taxon>
        <taxon>Euteleostomi</taxon>
        <taxon>Actinopterygii</taxon>
        <taxon>Neopterygii</taxon>
        <taxon>Teleostei</taxon>
        <taxon>Clupei</taxon>
        <taxon>Clupeiformes</taxon>
        <taxon>Denticipitoidei</taxon>
        <taxon>Denticipitidae</taxon>
        <taxon>Denticeps</taxon>
    </lineage>
</organism>
<reference evidence="1" key="3">
    <citation type="submission" date="2025-09" db="UniProtKB">
        <authorList>
            <consortium name="Ensembl"/>
        </authorList>
    </citation>
    <scope>IDENTIFICATION</scope>
</reference>
<dbReference type="Ensembl" id="ENSDCDT00010037820.1">
    <property type="protein sequence ID" value="ENSDCDP00010030446.1"/>
    <property type="gene ID" value="ENSDCDG00010019532.1"/>
</dbReference>
<accession>A0AAY4CCX5</accession>
<name>A0AAY4CCX5_9TELE</name>
<evidence type="ECO:0000313" key="1">
    <source>
        <dbReference type="Ensembl" id="ENSDCDP00010030446.1"/>
    </source>
</evidence>
<dbReference type="AlphaFoldDB" id="A0AAY4CCX5"/>
<protein>
    <submittedName>
        <fullName evidence="1">Uncharacterized protein</fullName>
    </submittedName>
</protein>
<keyword evidence="2" id="KW-1185">Reference proteome</keyword>
<evidence type="ECO:0000313" key="2">
    <source>
        <dbReference type="Proteomes" id="UP000694580"/>
    </source>
</evidence>
<dbReference type="Proteomes" id="UP000694580">
    <property type="component" value="Chromosome 19"/>
</dbReference>
<proteinExistence type="predicted"/>
<reference evidence="1 2" key="1">
    <citation type="submission" date="2020-06" db="EMBL/GenBank/DDBJ databases">
        <authorList>
            <consortium name="Wellcome Sanger Institute Data Sharing"/>
        </authorList>
    </citation>
    <scope>NUCLEOTIDE SEQUENCE [LARGE SCALE GENOMIC DNA]</scope>
</reference>
<sequence length="95" mass="10743">MSTRSNSAYPCVSDCTLWPFRVDTHFNIAVASRTTGLEGEIFFQRNLPGVKELGSWLQSASGVQYSDIMFFHDEQGNVVEVSRLEVHCGYRKCSF</sequence>